<name>A0ABQ3X1R7_9ACTN</name>
<evidence type="ECO:0000259" key="2">
    <source>
        <dbReference type="Pfam" id="PF12697"/>
    </source>
</evidence>
<dbReference type="PANTHER" id="PTHR43798:SF31">
    <property type="entry name" value="AB HYDROLASE SUPERFAMILY PROTEIN YCLE"/>
    <property type="match status" value="1"/>
</dbReference>
<protein>
    <submittedName>
        <fullName evidence="3">Alpha/beta hydrolase</fullName>
    </submittedName>
</protein>
<dbReference type="GO" id="GO:0016787">
    <property type="term" value="F:hydrolase activity"/>
    <property type="evidence" value="ECO:0007669"/>
    <property type="project" value="UniProtKB-KW"/>
</dbReference>
<evidence type="ECO:0000256" key="1">
    <source>
        <dbReference type="ARBA" id="ARBA00022801"/>
    </source>
</evidence>
<dbReference type="SUPFAM" id="SSF53474">
    <property type="entry name" value="alpha/beta-Hydrolases"/>
    <property type="match status" value="1"/>
</dbReference>
<dbReference type="InterPro" id="IPR029058">
    <property type="entry name" value="AB_hydrolase_fold"/>
</dbReference>
<feature type="domain" description="AB hydrolase-1" evidence="2">
    <location>
        <begin position="30"/>
        <end position="259"/>
    </location>
</feature>
<dbReference type="Gene3D" id="3.40.50.1820">
    <property type="entry name" value="alpha/beta hydrolase"/>
    <property type="match status" value="1"/>
</dbReference>
<proteinExistence type="predicted"/>
<reference evidence="3 4" key="1">
    <citation type="submission" date="2021-01" db="EMBL/GenBank/DDBJ databases">
        <title>Whole genome shotgun sequence of Actinoplanes couchii NBRC 106145.</title>
        <authorList>
            <person name="Komaki H."/>
            <person name="Tamura T."/>
        </authorList>
    </citation>
    <scope>NUCLEOTIDE SEQUENCE [LARGE SCALE GENOMIC DNA]</scope>
    <source>
        <strain evidence="3 4">NBRC 106145</strain>
    </source>
</reference>
<keyword evidence="1 3" id="KW-0378">Hydrolase</keyword>
<dbReference type="RefSeq" id="WP_203793270.1">
    <property type="nucleotide sequence ID" value="NZ_BAAAQE010000097.1"/>
</dbReference>
<comment type="caution">
    <text evidence="3">The sequence shown here is derived from an EMBL/GenBank/DDBJ whole genome shotgun (WGS) entry which is preliminary data.</text>
</comment>
<dbReference type="PRINTS" id="PR00111">
    <property type="entry name" value="ABHYDROLASE"/>
</dbReference>
<dbReference type="PANTHER" id="PTHR43798">
    <property type="entry name" value="MONOACYLGLYCEROL LIPASE"/>
    <property type="match status" value="1"/>
</dbReference>
<accession>A0ABQ3X1R7</accession>
<keyword evidence="4" id="KW-1185">Reference proteome</keyword>
<gene>
    <name evidence="3" type="ORF">Aco03nite_008650</name>
</gene>
<dbReference type="Pfam" id="PF12697">
    <property type="entry name" value="Abhydrolase_6"/>
    <property type="match status" value="1"/>
</dbReference>
<organism evidence="3 4">
    <name type="scientific">Actinoplanes couchii</name>
    <dbReference type="NCBI Taxonomy" id="403638"/>
    <lineage>
        <taxon>Bacteria</taxon>
        <taxon>Bacillati</taxon>
        <taxon>Actinomycetota</taxon>
        <taxon>Actinomycetes</taxon>
        <taxon>Micromonosporales</taxon>
        <taxon>Micromonosporaceae</taxon>
        <taxon>Actinoplanes</taxon>
    </lineage>
</organism>
<dbReference type="InterPro" id="IPR000073">
    <property type="entry name" value="AB_hydrolase_1"/>
</dbReference>
<dbReference type="InterPro" id="IPR050266">
    <property type="entry name" value="AB_hydrolase_sf"/>
</dbReference>
<dbReference type="Proteomes" id="UP000612282">
    <property type="component" value="Unassembled WGS sequence"/>
</dbReference>
<sequence>MTGIGTAERLQTDDGARLATSVTGGSGRTVVLVHGWGGARSVWDTVATPLAVLGYRVVSFDLRGHGGSSTGRDGVSLDRLRADLGQVLDRFGAEDPILVGHSGGGYTALAYAAADQRRLGGLVLAGTAAYGQDTPAGELRMMGNPVFSWALRRPALGRRMLGGMLGPDAGRSIAELNRELFASVEPAVRREFFRISCGMDLRPGLATVTVPAVVLAGENDKIISCSYGEELSRTLPRGRFEKIPGAGHLLPLESPDHLVRAVTGLA</sequence>
<evidence type="ECO:0000313" key="3">
    <source>
        <dbReference type="EMBL" id="GID52461.1"/>
    </source>
</evidence>
<dbReference type="EMBL" id="BOMG01000019">
    <property type="protein sequence ID" value="GID52461.1"/>
    <property type="molecule type" value="Genomic_DNA"/>
</dbReference>
<evidence type="ECO:0000313" key="4">
    <source>
        <dbReference type="Proteomes" id="UP000612282"/>
    </source>
</evidence>